<dbReference type="OrthoDB" id="1436411at2759"/>
<name>A0A200QN17_MACCD</name>
<reference evidence="1 2" key="1">
    <citation type="journal article" date="2017" name="Mol. Plant">
        <title>The Genome of Medicinal Plant Macleaya cordata Provides New Insights into Benzylisoquinoline Alkaloids Metabolism.</title>
        <authorList>
            <person name="Liu X."/>
            <person name="Liu Y."/>
            <person name="Huang P."/>
            <person name="Ma Y."/>
            <person name="Qing Z."/>
            <person name="Tang Q."/>
            <person name="Cao H."/>
            <person name="Cheng P."/>
            <person name="Zheng Y."/>
            <person name="Yuan Z."/>
            <person name="Zhou Y."/>
            <person name="Liu J."/>
            <person name="Tang Z."/>
            <person name="Zhuo Y."/>
            <person name="Zhang Y."/>
            <person name="Yu L."/>
            <person name="Huang J."/>
            <person name="Yang P."/>
            <person name="Peng Q."/>
            <person name="Zhang J."/>
            <person name="Jiang W."/>
            <person name="Zhang Z."/>
            <person name="Lin K."/>
            <person name="Ro D.K."/>
            <person name="Chen X."/>
            <person name="Xiong X."/>
            <person name="Shang Y."/>
            <person name="Huang S."/>
            <person name="Zeng J."/>
        </authorList>
    </citation>
    <scope>NUCLEOTIDE SEQUENCE [LARGE SCALE GENOMIC DNA]</scope>
    <source>
        <strain evidence="2">cv. BLH2017</strain>
        <tissue evidence="1">Root</tissue>
    </source>
</reference>
<gene>
    <name evidence="1" type="ORF">BVC80_741g9</name>
</gene>
<comment type="caution">
    <text evidence="1">The sequence shown here is derived from an EMBL/GenBank/DDBJ whole genome shotgun (WGS) entry which is preliminary data.</text>
</comment>
<evidence type="ECO:0000313" key="1">
    <source>
        <dbReference type="EMBL" id="OVA11878.1"/>
    </source>
</evidence>
<organism evidence="1 2">
    <name type="scientific">Macleaya cordata</name>
    <name type="common">Five-seeded plume-poppy</name>
    <name type="synonym">Bocconia cordata</name>
    <dbReference type="NCBI Taxonomy" id="56857"/>
    <lineage>
        <taxon>Eukaryota</taxon>
        <taxon>Viridiplantae</taxon>
        <taxon>Streptophyta</taxon>
        <taxon>Embryophyta</taxon>
        <taxon>Tracheophyta</taxon>
        <taxon>Spermatophyta</taxon>
        <taxon>Magnoliopsida</taxon>
        <taxon>Ranunculales</taxon>
        <taxon>Papaveraceae</taxon>
        <taxon>Papaveroideae</taxon>
        <taxon>Macleaya</taxon>
    </lineage>
</organism>
<protein>
    <submittedName>
        <fullName evidence="1">Uncharacterized protein</fullName>
    </submittedName>
</protein>
<evidence type="ECO:0000313" key="2">
    <source>
        <dbReference type="Proteomes" id="UP000195402"/>
    </source>
</evidence>
<sequence length="151" mass="17438">MQNLGDFWKDVIFKTKRVDIIKYWEDPWLLQNPLSTEFPSLYSMARSKQTFINQVGIQHGEEINWNFDLSGRLGDTEVLEAASLLHLLDGFRFMNEKKDDLNWKPNKIRLGNGLGLGLLGSRLDLATLQHARIRLGNELRSLNPNPSQFIK</sequence>
<dbReference type="AlphaFoldDB" id="A0A200QN17"/>
<keyword evidence="2" id="KW-1185">Reference proteome</keyword>
<accession>A0A200QN17</accession>
<dbReference type="EMBL" id="MVGT01001495">
    <property type="protein sequence ID" value="OVA11878.1"/>
    <property type="molecule type" value="Genomic_DNA"/>
</dbReference>
<dbReference type="InParanoid" id="A0A200QN17"/>
<proteinExistence type="predicted"/>
<dbReference type="Proteomes" id="UP000195402">
    <property type="component" value="Unassembled WGS sequence"/>
</dbReference>